<accession>A0ABW9VT98</accession>
<protein>
    <submittedName>
        <fullName evidence="1">Uncharacterized protein</fullName>
    </submittedName>
</protein>
<evidence type="ECO:0000313" key="1">
    <source>
        <dbReference type="EMBL" id="MYN24846.1"/>
    </source>
</evidence>
<reference evidence="1 2" key="1">
    <citation type="submission" date="2019-12" db="EMBL/GenBank/DDBJ databases">
        <title>Novel species isolated from a subtropical stream in China.</title>
        <authorList>
            <person name="Lu H."/>
        </authorList>
    </citation>
    <scope>NUCLEOTIDE SEQUENCE [LARGE SCALE GENOMIC DNA]</scope>
    <source>
        <strain evidence="1 2">CY42W</strain>
    </source>
</reference>
<dbReference type="RefSeq" id="WP_161053006.1">
    <property type="nucleotide sequence ID" value="NZ_WWCT01000001.1"/>
</dbReference>
<proteinExistence type="predicted"/>
<comment type="caution">
    <text evidence="1">The sequence shown here is derived from an EMBL/GenBank/DDBJ whole genome shotgun (WGS) entry which is preliminary data.</text>
</comment>
<gene>
    <name evidence="1" type="ORF">GTP69_00305</name>
</gene>
<dbReference type="Proteomes" id="UP000642144">
    <property type="component" value="Unassembled WGS sequence"/>
</dbReference>
<evidence type="ECO:0000313" key="2">
    <source>
        <dbReference type="Proteomes" id="UP000642144"/>
    </source>
</evidence>
<dbReference type="EMBL" id="WWCT01000001">
    <property type="protein sequence ID" value="MYN24846.1"/>
    <property type="molecule type" value="Genomic_DNA"/>
</dbReference>
<keyword evidence="2" id="KW-1185">Reference proteome</keyword>
<sequence length="82" mass="9333">MARIEIPYYLTPKLGIEMNSGYQLVSVELRDGRLITNLVVKQDRYITGRRDDPDGEGPLLFSSIDICDIQPHAFVFARAMMT</sequence>
<organism evidence="1 2">
    <name type="scientific">Duganella levis</name>
    <dbReference type="NCBI Taxonomy" id="2692169"/>
    <lineage>
        <taxon>Bacteria</taxon>
        <taxon>Pseudomonadati</taxon>
        <taxon>Pseudomonadota</taxon>
        <taxon>Betaproteobacteria</taxon>
        <taxon>Burkholderiales</taxon>
        <taxon>Oxalobacteraceae</taxon>
        <taxon>Telluria group</taxon>
        <taxon>Duganella</taxon>
    </lineage>
</organism>
<name>A0ABW9VT98_9BURK</name>